<evidence type="ECO:0000259" key="1">
    <source>
        <dbReference type="Pfam" id="PF09832"/>
    </source>
</evidence>
<organism evidence="2 3">
    <name type="scientific">Sphingomonas echinoides</name>
    <dbReference type="NCBI Taxonomy" id="59803"/>
    <lineage>
        <taxon>Bacteria</taxon>
        <taxon>Pseudomonadati</taxon>
        <taxon>Pseudomonadota</taxon>
        <taxon>Alphaproteobacteria</taxon>
        <taxon>Sphingomonadales</taxon>
        <taxon>Sphingomonadaceae</taxon>
        <taxon>Sphingomonas</taxon>
    </lineage>
</organism>
<dbReference type="InterPro" id="IPR018637">
    <property type="entry name" value="DUF2059"/>
</dbReference>
<reference evidence="2 3" key="1">
    <citation type="submission" date="2023-11" db="EMBL/GenBank/DDBJ databases">
        <title>MicrobeMod: A computational toolkit for identifying prokaryotic methylation and restriction-modification with nanopore sequencing.</title>
        <authorList>
            <person name="Crits-Christoph A."/>
            <person name="Kang S.C."/>
            <person name="Lee H."/>
            <person name="Ostrov N."/>
        </authorList>
    </citation>
    <scope>NUCLEOTIDE SEQUENCE [LARGE SCALE GENOMIC DNA]</scope>
    <source>
        <strain evidence="2 3">ATCC 14820</strain>
    </source>
</reference>
<name>A0ABU4PSQ8_9SPHN</name>
<accession>A0ABU4PSQ8</accession>
<evidence type="ECO:0000313" key="2">
    <source>
        <dbReference type="EMBL" id="MDX5986242.1"/>
    </source>
</evidence>
<sequence>MSQTATSEATAPAVDPARLAAARLLIDQIFPPATREQMMNGMMAAMTANIRQPLMANPEFAAAVNKDPRVKTLFDAFVARQFARSTQVLNANLPGMADAMAHAYARRFDTAQLHDLSAFFSTPTGKIYTATSMTILSDHDIAAWQRNVMTQSMKTVQSDIADLVKQITALQPPVKTP</sequence>
<dbReference type="Pfam" id="PF09832">
    <property type="entry name" value="DUF2059"/>
    <property type="match status" value="1"/>
</dbReference>
<evidence type="ECO:0000313" key="3">
    <source>
        <dbReference type="Proteomes" id="UP001279660"/>
    </source>
</evidence>
<dbReference type="EMBL" id="JAWXXV010000001">
    <property type="protein sequence ID" value="MDX5986242.1"/>
    <property type="molecule type" value="Genomic_DNA"/>
</dbReference>
<comment type="caution">
    <text evidence="2">The sequence shown here is derived from an EMBL/GenBank/DDBJ whole genome shotgun (WGS) entry which is preliminary data.</text>
</comment>
<feature type="domain" description="DUF2059" evidence="1">
    <location>
        <begin position="96"/>
        <end position="131"/>
    </location>
</feature>
<dbReference type="RefSeq" id="WP_154651327.1">
    <property type="nucleotide sequence ID" value="NZ_JAWXXV010000001.1"/>
</dbReference>
<gene>
    <name evidence="2" type="ORF">SIL82_18445</name>
</gene>
<keyword evidence="3" id="KW-1185">Reference proteome</keyword>
<protein>
    <submittedName>
        <fullName evidence="2">DUF2059 domain-containing protein</fullName>
    </submittedName>
</protein>
<dbReference type="Proteomes" id="UP001279660">
    <property type="component" value="Unassembled WGS sequence"/>
</dbReference>
<proteinExistence type="predicted"/>